<feature type="region of interest" description="Disordered" evidence="1">
    <location>
        <begin position="395"/>
        <end position="439"/>
    </location>
</feature>
<feature type="region of interest" description="Disordered" evidence="1">
    <location>
        <begin position="676"/>
        <end position="709"/>
    </location>
</feature>
<feature type="compositionally biased region" description="Polar residues" evidence="1">
    <location>
        <begin position="354"/>
        <end position="371"/>
    </location>
</feature>
<evidence type="ECO:0000313" key="2">
    <source>
        <dbReference type="EMBL" id="KAJ0209333.1"/>
    </source>
</evidence>
<feature type="region of interest" description="Disordered" evidence="1">
    <location>
        <begin position="275"/>
        <end position="298"/>
    </location>
</feature>
<feature type="region of interest" description="Disordered" evidence="1">
    <location>
        <begin position="596"/>
        <end position="618"/>
    </location>
</feature>
<feature type="region of interest" description="Disordered" evidence="1">
    <location>
        <begin position="349"/>
        <end position="374"/>
    </location>
</feature>
<comment type="caution">
    <text evidence="2">The sequence shown here is derived from an EMBL/GenBank/DDBJ whole genome shotgun (WGS) entry which is preliminary data.</text>
</comment>
<evidence type="ECO:0000313" key="3">
    <source>
        <dbReference type="Proteomes" id="UP000235145"/>
    </source>
</evidence>
<organism evidence="2 3">
    <name type="scientific">Lactuca sativa</name>
    <name type="common">Garden lettuce</name>
    <dbReference type="NCBI Taxonomy" id="4236"/>
    <lineage>
        <taxon>Eukaryota</taxon>
        <taxon>Viridiplantae</taxon>
        <taxon>Streptophyta</taxon>
        <taxon>Embryophyta</taxon>
        <taxon>Tracheophyta</taxon>
        <taxon>Spermatophyta</taxon>
        <taxon>Magnoliopsida</taxon>
        <taxon>eudicotyledons</taxon>
        <taxon>Gunneridae</taxon>
        <taxon>Pentapetalae</taxon>
        <taxon>asterids</taxon>
        <taxon>campanulids</taxon>
        <taxon>Asterales</taxon>
        <taxon>Asteraceae</taxon>
        <taxon>Cichorioideae</taxon>
        <taxon>Cichorieae</taxon>
        <taxon>Lactucinae</taxon>
        <taxon>Lactuca</taxon>
    </lineage>
</organism>
<dbReference type="PANTHER" id="PTHR35504">
    <property type="entry name" value="PROTEIN EMBRYONIC FLOWER 1"/>
    <property type="match status" value="1"/>
</dbReference>
<protein>
    <recommendedName>
        <fullName evidence="4">Embryonic flower 1</fullName>
    </recommendedName>
</protein>
<dbReference type="Proteomes" id="UP000235145">
    <property type="component" value="Unassembled WGS sequence"/>
</dbReference>
<dbReference type="AlphaFoldDB" id="A0A9R1VRD3"/>
<keyword evidence="3" id="KW-1185">Reference proteome</keyword>
<dbReference type="EMBL" id="NBSK02000004">
    <property type="protein sequence ID" value="KAJ0209333.1"/>
    <property type="molecule type" value="Genomic_DNA"/>
</dbReference>
<evidence type="ECO:0000256" key="1">
    <source>
        <dbReference type="SAM" id="MobiDB-lite"/>
    </source>
</evidence>
<dbReference type="GO" id="GO:0045892">
    <property type="term" value="P:negative regulation of DNA-templated transcription"/>
    <property type="evidence" value="ECO:0007669"/>
    <property type="project" value="InterPro"/>
</dbReference>
<dbReference type="GO" id="GO:0009910">
    <property type="term" value="P:negative regulation of flower development"/>
    <property type="evidence" value="ECO:0007669"/>
    <property type="project" value="InterPro"/>
</dbReference>
<gene>
    <name evidence="2" type="ORF">LSAT_V11C400194750</name>
</gene>
<feature type="region of interest" description="Disordered" evidence="1">
    <location>
        <begin position="981"/>
        <end position="1000"/>
    </location>
</feature>
<accession>A0A9R1VRD3</accession>
<dbReference type="GO" id="GO:0048367">
    <property type="term" value="P:shoot system development"/>
    <property type="evidence" value="ECO:0007669"/>
    <property type="project" value="InterPro"/>
</dbReference>
<evidence type="ECO:0008006" key="4">
    <source>
        <dbReference type="Google" id="ProtNLM"/>
    </source>
</evidence>
<dbReference type="PANTHER" id="PTHR35504:SF1">
    <property type="entry name" value="PROTEIN EMBRYONIC FLOWER 1"/>
    <property type="match status" value="1"/>
</dbReference>
<reference evidence="2 3" key="1">
    <citation type="journal article" date="2017" name="Nat. Commun.">
        <title>Genome assembly with in vitro proximity ligation data and whole-genome triplication in lettuce.</title>
        <authorList>
            <person name="Reyes-Chin-Wo S."/>
            <person name="Wang Z."/>
            <person name="Yang X."/>
            <person name="Kozik A."/>
            <person name="Arikit S."/>
            <person name="Song C."/>
            <person name="Xia L."/>
            <person name="Froenicke L."/>
            <person name="Lavelle D.O."/>
            <person name="Truco M.J."/>
            <person name="Xia R."/>
            <person name="Zhu S."/>
            <person name="Xu C."/>
            <person name="Xu H."/>
            <person name="Xu X."/>
            <person name="Cox K."/>
            <person name="Korf I."/>
            <person name="Meyers B.C."/>
            <person name="Michelmore R.W."/>
        </authorList>
    </citation>
    <scope>NUCLEOTIDE SEQUENCE [LARGE SCALE GENOMIC DNA]</scope>
    <source>
        <strain evidence="3">cv. Salinas</strain>
        <tissue evidence="2">Seedlings</tissue>
    </source>
</reference>
<feature type="compositionally biased region" description="Polar residues" evidence="1">
    <location>
        <begin position="688"/>
        <end position="709"/>
    </location>
</feature>
<dbReference type="InterPro" id="IPR034583">
    <property type="entry name" value="EMF1"/>
</dbReference>
<name>A0A9R1VRD3_LACSA</name>
<proteinExistence type="predicted"/>
<sequence length="1000" mass="111505">MLSCYSDILNMNSHDEKRIFPVDAEGNNASSVLNSCSSTIKIDSLCIKLGFVKEKGDAEKCSHFSIRGYVSGMRERGSSNFLPFAEALPPMDVPNFKYWLCQSCVHNCGNAKTSHETPVVSVCDQSMIRSCARSFPKQDCGVTVLPFGEGTSGLKSVDNTKDDDDENVLPAFGVDKSQPSQEIPVDNAVPKEPVKISDTNVASEASAGLLCRKESNDRRDDEYQQQDSVVIETITGVVGTPIRSSQQNDQSNGHTRRKARKVRLLKELLCGNNEIQQKEKENSNTELDPEPCNPLPTSSFIKRKVPHDQDQIPVDITTPVNAFKKTKTSKGNAVAVAVAKTTIVDQHFKDQEATESTPNDNRTQKNSNFDKVSSDPVTAWRSIFSDMTKTDNHVTTTATGACKPTSDISKDRGSGPHSNFMAPPHPEKKLNFSMNMSKNPLKSKSFGEELYSRRANVDDCSRPKDLKAHPEKKLNFSIDMSKDPLKSKSFGEELYSRRANVDDCSRPKDGKSEAELGLNLSLNHDPQTLINRPLTNDNHRKDNLFFGDLKSRIHNWIPYDSKSKKGSVHDVSKGHATKQVQQPYTYGSWSGHQKLDFSDPHKRNNGVKGYPDVMRPYNRQRKGPMVMLGRSDETEVVELMAKNQYERNLCEARSSSSNNTFIPNVSGLHNINIHKRMTSSSSSSSSSHQDNLHPSTSEKPNMGPTTMRNQASGFFNQQLFDFNEFDGNWRHNNSRYNCIPIPKKKKKTPPLVSYQLIKPSLTFGYTKCSEKDNEKGIMDLDLNVVAPNVIEEQNSFQSLNPTSSKQHHPKKIHSLDSSYPNETIPAMQLLSLMDAGKSNHQVNNTDERKLPKPLSPCYTHCSSSNMINGKTIPIPNVQFPKPRYLQSSSFPCGFQTGQNVKLTSSQSRGMSSASVFRPQESYVFPVPCHVSEDRSEGVALRDRIEPIGIEICTINKNPADFSTPGPENLYMISVEDLVFRGEKGKSTTENANGPKRQKRS</sequence>
<feature type="region of interest" description="Disordered" evidence="1">
    <location>
        <begin position="797"/>
        <end position="818"/>
    </location>
</feature>